<reference evidence="1 2" key="1">
    <citation type="submission" date="2020-08" db="EMBL/GenBank/DDBJ databases">
        <title>Genomic Encyclopedia of Type Strains, Phase IV (KMG-IV): sequencing the most valuable type-strain genomes for metagenomic binning, comparative biology and taxonomic classification.</title>
        <authorList>
            <person name="Goeker M."/>
        </authorList>
    </citation>
    <scope>NUCLEOTIDE SEQUENCE [LARGE SCALE GENOMIC DNA]</scope>
    <source>
        <strain evidence="1 2">DSM 2163</strain>
    </source>
</reference>
<evidence type="ECO:0000313" key="1">
    <source>
        <dbReference type="EMBL" id="MBB5758737.1"/>
    </source>
</evidence>
<organism evidence="1 2">
    <name type="scientific">Methylorubrum rhodinum</name>
    <dbReference type="NCBI Taxonomy" id="29428"/>
    <lineage>
        <taxon>Bacteria</taxon>
        <taxon>Pseudomonadati</taxon>
        <taxon>Pseudomonadota</taxon>
        <taxon>Alphaproteobacteria</taxon>
        <taxon>Hyphomicrobiales</taxon>
        <taxon>Methylobacteriaceae</taxon>
        <taxon>Methylorubrum</taxon>
    </lineage>
</organism>
<sequence length="52" mass="5698">MIGVLPGIAFDALLETGILIDVLPLREGEFDGSIAFRNPALINAIRYEGRRL</sequence>
<keyword evidence="2" id="KW-1185">Reference proteome</keyword>
<dbReference type="AlphaFoldDB" id="A0A840ZPC0"/>
<protein>
    <submittedName>
        <fullName evidence="1">Uncharacterized protein</fullName>
    </submittedName>
</protein>
<accession>A0A840ZPC0</accession>
<evidence type="ECO:0000313" key="2">
    <source>
        <dbReference type="Proteomes" id="UP000583454"/>
    </source>
</evidence>
<comment type="caution">
    <text evidence="1">The sequence shown here is derived from an EMBL/GenBank/DDBJ whole genome shotgun (WGS) entry which is preliminary data.</text>
</comment>
<dbReference type="EMBL" id="JACHOP010000016">
    <property type="protein sequence ID" value="MBB5758737.1"/>
    <property type="molecule type" value="Genomic_DNA"/>
</dbReference>
<name>A0A840ZPC0_9HYPH</name>
<proteinExistence type="predicted"/>
<dbReference type="RefSeq" id="WP_183571426.1">
    <property type="nucleotide sequence ID" value="NZ_JACHOP010000016.1"/>
</dbReference>
<dbReference type="Proteomes" id="UP000583454">
    <property type="component" value="Unassembled WGS sequence"/>
</dbReference>
<gene>
    <name evidence="1" type="ORF">HNR00_003460</name>
</gene>